<keyword evidence="2" id="KW-1185">Reference proteome</keyword>
<sequence length="229" mass="24691">MVELFDVTGGRPLETLTHLRQTLVLERSTFTLENEDQQIVKKVNHHDVCLVGGGSVKVSDMDGIDAVRDGHAPWVLEPGLNQVLCATKPSSYAAIATKKLMSDGLGVMRGGLSLDMDEVEVLEEDCLIDDSGEKCATSGIMGEGGKIGNGVQNPKIVDGPSTEESYGPWMLVGRCFREHAMPRPQVATRVSRGSSRFAALGTNINDEEVVEVPRVESEKLAQPGELMEG</sequence>
<gene>
    <name evidence="1" type="ORF">V6N11_069046</name>
</gene>
<proteinExistence type="predicted"/>
<reference evidence="1 2" key="1">
    <citation type="journal article" date="2024" name="G3 (Bethesda)">
        <title>Genome assembly of Hibiscus sabdariffa L. provides insights into metabolisms of medicinal natural products.</title>
        <authorList>
            <person name="Kim T."/>
        </authorList>
    </citation>
    <scope>NUCLEOTIDE SEQUENCE [LARGE SCALE GENOMIC DNA]</scope>
    <source>
        <strain evidence="1">TK-2024</strain>
        <tissue evidence="1">Old leaves</tissue>
    </source>
</reference>
<organism evidence="1 2">
    <name type="scientific">Hibiscus sabdariffa</name>
    <name type="common">roselle</name>
    <dbReference type="NCBI Taxonomy" id="183260"/>
    <lineage>
        <taxon>Eukaryota</taxon>
        <taxon>Viridiplantae</taxon>
        <taxon>Streptophyta</taxon>
        <taxon>Embryophyta</taxon>
        <taxon>Tracheophyta</taxon>
        <taxon>Spermatophyta</taxon>
        <taxon>Magnoliopsida</taxon>
        <taxon>eudicotyledons</taxon>
        <taxon>Gunneridae</taxon>
        <taxon>Pentapetalae</taxon>
        <taxon>rosids</taxon>
        <taxon>malvids</taxon>
        <taxon>Malvales</taxon>
        <taxon>Malvaceae</taxon>
        <taxon>Malvoideae</taxon>
        <taxon>Hibiscus</taxon>
    </lineage>
</organism>
<comment type="caution">
    <text evidence="1">The sequence shown here is derived from an EMBL/GenBank/DDBJ whole genome shotgun (WGS) entry which is preliminary data.</text>
</comment>
<protein>
    <submittedName>
        <fullName evidence="1">Uncharacterized protein</fullName>
    </submittedName>
</protein>
<name>A0ABR1ZP64_9ROSI</name>
<evidence type="ECO:0000313" key="1">
    <source>
        <dbReference type="EMBL" id="KAK8482468.1"/>
    </source>
</evidence>
<evidence type="ECO:0000313" key="2">
    <source>
        <dbReference type="Proteomes" id="UP001396334"/>
    </source>
</evidence>
<accession>A0ABR1ZP64</accession>
<dbReference type="Proteomes" id="UP001396334">
    <property type="component" value="Unassembled WGS sequence"/>
</dbReference>
<dbReference type="EMBL" id="JBBPBN010000774">
    <property type="protein sequence ID" value="KAK8482468.1"/>
    <property type="molecule type" value="Genomic_DNA"/>
</dbReference>